<gene>
    <name evidence="1" type="ORF">Syun_021751</name>
</gene>
<organism evidence="1 2">
    <name type="scientific">Stephania yunnanensis</name>
    <dbReference type="NCBI Taxonomy" id="152371"/>
    <lineage>
        <taxon>Eukaryota</taxon>
        <taxon>Viridiplantae</taxon>
        <taxon>Streptophyta</taxon>
        <taxon>Embryophyta</taxon>
        <taxon>Tracheophyta</taxon>
        <taxon>Spermatophyta</taxon>
        <taxon>Magnoliopsida</taxon>
        <taxon>Ranunculales</taxon>
        <taxon>Menispermaceae</taxon>
        <taxon>Menispermoideae</taxon>
        <taxon>Cissampelideae</taxon>
        <taxon>Stephania</taxon>
    </lineage>
</organism>
<dbReference type="EMBL" id="JBBNAF010000009">
    <property type="protein sequence ID" value="KAK9114954.1"/>
    <property type="molecule type" value="Genomic_DNA"/>
</dbReference>
<keyword evidence="2" id="KW-1185">Reference proteome</keyword>
<accession>A0AAP0NQY7</accession>
<name>A0AAP0NQY7_9MAGN</name>
<dbReference type="Proteomes" id="UP001420932">
    <property type="component" value="Unassembled WGS sequence"/>
</dbReference>
<evidence type="ECO:0000313" key="1">
    <source>
        <dbReference type="EMBL" id="KAK9114954.1"/>
    </source>
</evidence>
<proteinExistence type="predicted"/>
<reference evidence="1 2" key="1">
    <citation type="submission" date="2024-01" db="EMBL/GenBank/DDBJ databases">
        <title>Genome assemblies of Stephania.</title>
        <authorList>
            <person name="Yang L."/>
        </authorList>
    </citation>
    <scope>NUCLEOTIDE SEQUENCE [LARGE SCALE GENOMIC DNA]</scope>
    <source>
        <strain evidence="1">YNDBR</strain>
        <tissue evidence="1">Leaf</tissue>
    </source>
</reference>
<dbReference type="AlphaFoldDB" id="A0AAP0NQY7"/>
<sequence length="60" mass="6702">MHHYATQKVSENLARCFICLVAPPKLHAHHTVCNRGHDTAEVWNEPPVEGSQPMKSIGQV</sequence>
<comment type="caution">
    <text evidence="1">The sequence shown here is derived from an EMBL/GenBank/DDBJ whole genome shotgun (WGS) entry which is preliminary data.</text>
</comment>
<protein>
    <submittedName>
        <fullName evidence="1">Uncharacterized protein</fullName>
    </submittedName>
</protein>
<evidence type="ECO:0000313" key="2">
    <source>
        <dbReference type="Proteomes" id="UP001420932"/>
    </source>
</evidence>